<evidence type="ECO:0000256" key="4">
    <source>
        <dbReference type="ARBA" id="ARBA00022538"/>
    </source>
</evidence>
<feature type="domain" description="K+ potassium transporter C-terminal" evidence="12">
    <location>
        <begin position="536"/>
        <end position="793"/>
    </location>
</feature>
<evidence type="ECO:0000256" key="3">
    <source>
        <dbReference type="ARBA" id="ARBA00022448"/>
    </source>
</evidence>
<dbReference type="NCBIfam" id="TIGR00794">
    <property type="entry name" value="kup"/>
    <property type="match status" value="1"/>
</dbReference>
<evidence type="ECO:0000313" key="13">
    <source>
        <dbReference type="EMBL" id="KAB1207927.1"/>
    </source>
</evidence>
<keyword evidence="9 10" id="KW-0472">Membrane</keyword>
<feature type="transmembrane region" description="Helical" evidence="10">
    <location>
        <begin position="346"/>
        <end position="366"/>
    </location>
</feature>
<keyword evidence="4 10" id="KW-0633">Potassium transport</keyword>
<keyword evidence="7 10" id="KW-1133">Transmembrane helix</keyword>
<dbReference type="InterPro" id="IPR053952">
    <property type="entry name" value="K_trans_C"/>
</dbReference>
<evidence type="ECO:0000256" key="1">
    <source>
        <dbReference type="ARBA" id="ARBA00004651"/>
    </source>
</evidence>
<name>A0A6A1V7X7_9ROSI</name>
<evidence type="ECO:0000259" key="11">
    <source>
        <dbReference type="Pfam" id="PF02705"/>
    </source>
</evidence>
<feature type="transmembrane region" description="Helical" evidence="10">
    <location>
        <begin position="455"/>
        <end position="473"/>
    </location>
</feature>
<dbReference type="PANTHER" id="PTHR30540:SF98">
    <property type="entry name" value="POTASSIUM TRANSPORTER 6"/>
    <property type="match status" value="1"/>
</dbReference>
<dbReference type="Proteomes" id="UP000516437">
    <property type="component" value="Chromosome 7"/>
</dbReference>
<evidence type="ECO:0000256" key="2">
    <source>
        <dbReference type="ARBA" id="ARBA00008440"/>
    </source>
</evidence>
<comment type="caution">
    <text evidence="10">Lacks conserved residue(s) required for the propagation of feature annotation.</text>
</comment>
<feature type="transmembrane region" description="Helical" evidence="10">
    <location>
        <begin position="485"/>
        <end position="504"/>
    </location>
</feature>
<protein>
    <recommendedName>
        <fullName evidence="10">Potassium transporter</fullName>
    </recommendedName>
</protein>
<evidence type="ECO:0000259" key="12">
    <source>
        <dbReference type="Pfam" id="PF22776"/>
    </source>
</evidence>
<evidence type="ECO:0000256" key="8">
    <source>
        <dbReference type="ARBA" id="ARBA00023065"/>
    </source>
</evidence>
<proteinExistence type="inferred from homology"/>
<evidence type="ECO:0000256" key="5">
    <source>
        <dbReference type="ARBA" id="ARBA00022692"/>
    </source>
</evidence>
<comment type="function">
    <text evidence="10">Potassium transporter.</text>
</comment>
<comment type="similarity">
    <text evidence="2 10">Belongs to the HAK/KUP transporter (TC 2.A.72.3) family.</text>
</comment>
<dbReference type="InterPro" id="IPR003855">
    <property type="entry name" value="K+_transporter"/>
</dbReference>
<dbReference type="Pfam" id="PF22776">
    <property type="entry name" value="K_trans_C"/>
    <property type="match status" value="1"/>
</dbReference>
<keyword evidence="8 10" id="KW-0406">Ion transport</keyword>
<dbReference type="GO" id="GO:0015079">
    <property type="term" value="F:potassium ion transmembrane transporter activity"/>
    <property type="evidence" value="ECO:0007669"/>
    <property type="project" value="UniProtKB-UniRule"/>
</dbReference>
<gene>
    <name evidence="13" type="ORF">CJ030_MR7G006045</name>
</gene>
<accession>A0A6A1V7X7</accession>
<evidence type="ECO:0000256" key="9">
    <source>
        <dbReference type="ARBA" id="ARBA00023136"/>
    </source>
</evidence>
<feature type="transmembrane region" description="Helical" evidence="10">
    <location>
        <begin position="271"/>
        <end position="291"/>
    </location>
</feature>
<feature type="transmembrane region" description="Helical" evidence="10">
    <location>
        <begin position="63"/>
        <end position="84"/>
    </location>
</feature>
<dbReference type="AlphaFoldDB" id="A0A6A1V7X7"/>
<dbReference type="OrthoDB" id="504708at2759"/>
<feature type="transmembrane region" description="Helical" evidence="10">
    <location>
        <begin position="398"/>
        <end position="418"/>
    </location>
</feature>
<dbReference type="InterPro" id="IPR053951">
    <property type="entry name" value="K_trans_N"/>
</dbReference>
<evidence type="ECO:0000256" key="7">
    <source>
        <dbReference type="ARBA" id="ARBA00022989"/>
    </source>
</evidence>
<keyword evidence="14" id="KW-1185">Reference proteome</keyword>
<dbReference type="GO" id="GO:0005886">
    <property type="term" value="C:plasma membrane"/>
    <property type="evidence" value="ECO:0007669"/>
    <property type="project" value="UniProtKB-SubCell"/>
</dbReference>
<feature type="domain" description="K+ potassium transporter integral membrane" evidence="11">
    <location>
        <begin position="26"/>
        <end position="523"/>
    </location>
</feature>
<dbReference type="PANTHER" id="PTHR30540">
    <property type="entry name" value="OSMOTIC STRESS POTASSIUM TRANSPORTER"/>
    <property type="match status" value="1"/>
</dbReference>
<feature type="transmembrane region" description="Helical" evidence="10">
    <location>
        <begin position="152"/>
        <end position="170"/>
    </location>
</feature>
<sequence>MDLEPGVYQNQAKSLQRESWKTVLTLAYQSLGVVYGDLSTSPLYVYKSAFAEDIEHSETNEEIYGVLSFVFWTLTLVPLLKYVFIVLKADDNGEGGTFALYSLLCRHARVSSLPNCQVADEEISDYKKDSIGLAPNTGLGSSLKSTLERHRVLQRFLLVLALIGTCMVIGDGVLTPALSVFSAVSGLEVVISQQHHKYIEVPVTCIILIGLFALQHYGTHKVGFLFAPIVLMWLFCISSIGVYNIFRWNPHVFRALSPYYMFQFLRKTERGGWMSLGGILLCMTGSEAMFADLGHFSQLSIKIAFTSVVYPALILAYMGQAAYLSQHHFSEKAFRIGFYVSVPENLRWPVLVIAILAAVVGSQAIITGTFSIIKQCSALGCFPKVKIVHTSSKVHGQIYIPEINWILMLLCLAVTIGFRDTKRMGNASGLAVITVMLVTTCLMSLIIVLCWHQSVFLAICFIVFFGTIEALYFSASLIKFTEGAWVPVALSAVFLIVMHVWHYGTLKKYEFDLQNKVSINWLLSLGPSLGIVRVRGIGLVHTELVSGIPAIFSHFVTNLPAFHQVLVFLCIKRVPVPYVRPEERFLVGHIGPKEYRLYRCIVRYGYRDIHKDDIEFEKDLVCSIAEFIRFGNVGCNGTIEDLAKDEDKMTVVGTCSTNAEGIRMREEDVSNVESVGTSEFREINSPSVGTSELREIKSPPVIKRRKKVRFIVPESPKIDTSAREELEELMEAREAGIAYILGHSYMKAKQGSSMMKKLVINYGYEFLRRNSRTTSYAFSLPHASTLEVGMVYHV</sequence>
<evidence type="ECO:0000313" key="14">
    <source>
        <dbReference type="Proteomes" id="UP000516437"/>
    </source>
</evidence>
<comment type="subcellular location">
    <subcellularLocation>
        <location evidence="1">Cell membrane</location>
        <topology evidence="1">Multi-pass membrane protein</topology>
    </subcellularLocation>
    <subcellularLocation>
        <location evidence="10">Membrane</location>
        <topology evidence="10">Multi-pass membrane protein</topology>
    </subcellularLocation>
</comment>
<keyword evidence="3" id="KW-0813">Transport</keyword>
<feature type="transmembrane region" description="Helical" evidence="10">
    <location>
        <begin position="224"/>
        <end position="246"/>
    </location>
</feature>
<dbReference type="EMBL" id="RXIC02000025">
    <property type="protein sequence ID" value="KAB1207927.1"/>
    <property type="molecule type" value="Genomic_DNA"/>
</dbReference>
<feature type="transmembrane region" description="Helical" evidence="10">
    <location>
        <begin position="430"/>
        <end position="449"/>
    </location>
</feature>
<evidence type="ECO:0000256" key="10">
    <source>
        <dbReference type="RuleBase" id="RU321113"/>
    </source>
</evidence>
<keyword evidence="6 10" id="KW-0630">Potassium</keyword>
<organism evidence="13 14">
    <name type="scientific">Morella rubra</name>
    <name type="common">Chinese bayberry</name>
    <dbReference type="NCBI Taxonomy" id="262757"/>
    <lineage>
        <taxon>Eukaryota</taxon>
        <taxon>Viridiplantae</taxon>
        <taxon>Streptophyta</taxon>
        <taxon>Embryophyta</taxon>
        <taxon>Tracheophyta</taxon>
        <taxon>Spermatophyta</taxon>
        <taxon>Magnoliopsida</taxon>
        <taxon>eudicotyledons</taxon>
        <taxon>Gunneridae</taxon>
        <taxon>Pentapetalae</taxon>
        <taxon>rosids</taxon>
        <taxon>fabids</taxon>
        <taxon>Fagales</taxon>
        <taxon>Myricaceae</taxon>
        <taxon>Morella</taxon>
    </lineage>
</organism>
<comment type="caution">
    <text evidence="13">The sequence shown here is derived from an EMBL/GenBank/DDBJ whole genome shotgun (WGS) entry which is preliminary data.</text>
</comment>
<keyword evidence="5 10" id="KW-0812">Transmembrane</keyword>
<feature type="transmembrane region" description="Helical" evidence="10">
    <location>
        <begin position="303"/>
        <end position="325"/>
    </location>
</feature>
<reference evidence="13 14" key="1">
    <citation type="journal article" date="2019" name="Plant Biotechnol. J.">
        <title>The red bayberry genome and genetic basis of sex determination.</title>
        <authorList>
            <person name="Jia H.M."/>
            <person name="Jia H.J."/>
            <person name="Cai Q.L."/>
            <person name="Wang Y."/>
            <person name="Zhao H.B."/>
            <person name="Yang W.F."/>
            <person name="Wang G.Y."/>
            <person name="Li Y.H."/>
            <person name="Zhan D.L."/>
            <person name="Shen Y.T."/>
            <person name="Niu Q.F."/>
            <person name="Chang L."/>
            <person name="Qiu J."/>
            <person name="Zhao L."/>
            <person name="Xie H.B."/>
            <person name="Fu W.Y."/>
            <person name="Jin J."/>
            <person name="Li X.W."/>
            <person name="Jiao Y."/>
            <person name="Zhou C.C."/>
            <person name="Tu T."/>
            <person name="Chai C.Y."/>
            <person name="Gao J.L."/>
            <person name="Fan L.J."/>
            <person name="van de Weg E."/>
            <person name="Wang J.Y."/>
            <person name="Gao Z.S."/>
        </authorList>
    </citation>
    <scope>NUCLEOTIDE SEQUENCE [LARGE SCALE GENOMIC DNA]</scope>
    <source>
        <tissue evidence="13">Leaves</tissue>
    </source>
</reference>
<evidence type="ECO:0000256" key="6">
    <source>
        <dbReference type="ARBA" id="ARBA00022958"/>
    </source>
</evidence>
<dbReference type="Pfam" id="PF02705">
    <property type="entry name" value="K_trans"/>
    <property type="match status" value="1"/>
</dbReference>